<protein>
    <submittedName>
        <fullName evidence="3">Undecaprenyl-diphosphatase</fullName>
    </submittedName>
</protein>
<feature type="domain" description="Phosphatidic acid phosphatase type 2/haloperoxidase" evidence="2">
    <location>
        <begin position="68"/>
        <end position="176"/>
    </location>
</feature>
<keyword evidence="1" id="KW-0472">Membrane</keyword>
<dbReference type="GO" id="GO:0005886">
    <property type="term" value="C:plasma membrane"/>
    <property type="evidence" value="ECO:0007669"/>
    <property type="project" value="InterPro"/>
</dbReference>
<dbReference type="EMBL" id="PNYB01000008">
    <property type="protein sequence ID" value="PMS24883.1"/>
    <property type="molecule type" value="Genomic_DNA"/>
</dbReference>
<evidence type="ECO:0000313" key="4">
    <source>
        <dbReference type="Proteomes" id="UP000235347"/>
    </source>
</evidence>
<evidence type="ECO:0000256" key="1">
    <source>
        <dbReference type="SAM" id="Phobius"/>
    </source>
</evidence>
<dbReference type="PANTHER" id="PTHR14969">
    <property type="entry name" value="SPHINGOSINE-1-PHOSPHATE PHOSPHOHYDROLASE"/>
    <property type="match status" value="1"/>
</dbReference>
<proteinExistence type="predicted"/>
<accession>A0A2N7W657</accession>
<dbReference type="Gene3D" id="1.20.144.10">
    <property type="entry name" value="Phosphatidic acid phosphatase type 2/haloperoxidase"/>
    <property type="match status" value="1"/>
</dbReference>
<feature type="transmembrane region" description="Helical" evidence="1">
    <location>
        <begin position="110"/>
        <end position="129"/>
    </location>
</feature>
<dbReference type="Pfam" id="PF01569">
    <property type="entry name" value="PAP2"/>
    <property type="match status" value="1"/>
</dbReference>
<dbReference type="AlphaFoldDB" id="A0A2N7W657"/>
<keyword evidence="4" id="KW-1185">Reference proteome</keyword>
<organism evidence="3 4">
    <name type="scientific">Trinickia soli</name>
    <dbReference type="NCBI Taxonomy" id="380675"/>
    <lineage>
        <taxon>Bacteria</taxon>
        <taxon>Pseudomonadati</taxon>
        <taxon>Pseudomonadota</taxon>
        <taxon>Betaproteobacteria</taxon>
        <taxon>Burkholderiales</taxon>
        <taxon>Burkholderiaceae</taxon>
        <taxon>Trinickia</taxon>
    </lineage>
</organism>
<evidence type="ECO:0000313" key="3">
    <source>
        <dbReference type="EMBL" id="PMS24883.1"/>
    </source>
</evidence>
<keyword evidence="1" id="KW-0812">Transmembrane</keyword>
<dbReference type="PANTHER" id="PTHR14969:SF13">
    <property type="entry name" value="AT30094P"/>
    <property type="match status" value="1"/>
</dbReference>
<name>A0A2N7W657_9BURK</name>
<dbReference type="InterPro" id="IPR036938">
    <property type="entry name" value="PAP2/HPO_sf"/>
</dbReference>
<dbReference type="InterPro" id="IPR000326">
    <property type="entry name" value="PAP2/HPO"/>
</dbReference>
<dbReference type="SMART" id="SM00014">
    <property type="entry name" value="acidPPc"/>
    <property type="match status" value="1"/>
</dbReference>
<keyword evidence="1" id="KW-1133">Transmembrane helix</keyword>
<feature type="transmembrane region" description="Helical" evidence="1">
    <location>
        <begin position="71"/>
        <end position="90"/>
    </location>
</feature>
<sequence>MPPIHRIPHTVAMEALNHALFLQINAAPTLPHWLIAVSLLIANDLIFAVPLTLAGMWLTSGDKRREAALRAAFVASIALGINQLIGMVWYHPRPFVIGLGHTFMPHAPDSSFPSDHVTLLSAVACTLLYNRQRLPGALVLGIAIAVAWARVFVGVHYPFDVIGAACVGWVVYLLTAPLWKRIGAPLSRMVIDAYRKLLARPIGHGWLRA</sequence>
<reference evidence="3 4" key="1">
    <citation type="submission" date="2018-01" db="EMBL/GenBank/DDBJ databases">
        <title>Whole genome analyses suggest that Burkholderia sensu lato contains two further novel genera in the rhizoxinica-symbiotica group Mycetohabitans gen. nov., and Trinickia gen. nov.: implications for the evolution of diazotrophy and nodulation in the Burkholderiaceae.</title>
        <authorList>
            <person name="Estrada-de los Santos P."/>
            <person name="Palmer M."/>
            <person name="Chavez-Ramirez B."/>
            <person name="Beukes C."/>
            <person name="Steenkamp E.T."/>
            <person name="Hirsch A.M."/>
            <person name="Manyaka P."/>
            <person name="Maluk M."/>
            <person name="Lafos M."/>
            <person name="Crook M."/>
            <person name="Gross E."/>
            <person name="Simon M.F."/>
            <person name="Bueno dos Reis Junior F."/>
            <person name="Poole P.S."/>
            <person name="Venter S.N."/>
            <person name="James E.K."/>
        </authorList>
    </citation>
    <scope>NUCLEOTIDE SEQUENCE [LARGE SCALE GENOMIC DNA]</scope>
    <source>
        <strain evidence="3 4">GP25-8</strain>
    </source>
</reference>
<gene>
    <name evidence="3" type="ORF">C0Z19_11135</name>
</gene>
<dbReference type="GO" id="GO:0050380">
    <property type="term" value="F:undecaprenyl-diphosphatase activity"/>
    <property type="evidence" value="ECO:0007669"/>
    <property type="project" value="InterPro"/>
</dbReference>
<dbReference type="InterPro" id="IPR033879">
    <property type="entry name" value="UPP_Pase"/>
</dbReference>
<feature type="transmembrane region" description="Helical" evidence="1">
    <location>
        <begin position="136"/>
        <end position="155"/>
    </location>
</feature>
<comment type="caution">
    <text evidence="3">The sequence shown here is derived from an EMBL/GenBank/DDBJ whole genome shotgun (WGS) entry which is preliminary data.</text>
</comment>
<dbReference type="SUPFAM" id="SSF48317">
    <property type="entry name" value="Acid phosphatase/Vanadium-dependent haloperoxidase"/>
    <property type="match status" value="1"/>
</dbReference>
<feature type="transmembrane region" description="Helical" evidence="1">
    <location>
        <begin position="33"/>
        <end position="59"/>
    </location>
</feature>
<evidence type="ECO:0000259" key="2">
    <source>
        <dbReference type="SMART" id="SM00014"/>
    </source>
</evidence>
<feature type="transmembrane region" description="Helical" evidence="1">
    <location>
        <begin position="161"/>
        <end position="179"/>
    </location>
</feature>
<dbReference type="CDD" id="cd03385">
    <property type="entry name" value="PAP2_BcrC_like"/>
    <property type="match status" value="1"/>
</dbReference>
<dbReference type="Proteomes" id="UP000235347">
    <property type="component" value="Unassembled WGS sequence"/>
</dbReference>